<feature type="domain" description="TIR" evidence="2">
    <location>
        <begin position="26"/>
        <end position="145"/>
    </location>
</feature>
<feature type="compositionally biased region" description="Basic and acidic residues" evidence="1">
    <location>
        <begin position="197"/>
        <end position="222"/>
    </location>
</feature>
<feature type="compositionally biased region" description="Basic and acidic residues" evidence="1">
    <location>
        <begin position="246"/>
        <end position="259"/>
    </location>
</feature>
<gene>
    <name evidence="3" type="primary">BnaA01g36090D</name>
    <name evidence="3" type="ORF">GSBRNA2T00007167001</name>
</gene>
<dbReference type="AlphaFoldDB" id="A0A078IRB7"/>
<dbReference type="EMBL" id="LK033096">
    <property type="protein sequence ID" value="CDY52492.1"/>
    <property type="molecule type" value="Genomic_DNA"/>
</dbReference>
<proteinExistence type="predicted"/>
<organism evidence="3 4">
    <name type="scientific">Brassica napus</name>
    <name type="common">Rape</name>
    <dbReference type="NCBI Taxonomy" id="3708"/>
    <lineage>
        <taxon>Eukaryota</taxon>
        <taxon>Viridiplantae</taxon>
        <taxon>Streptophyta</taxon>
        <taxon>Embryophyta</taxon>
        <taxon>Tracheophyta</taxon>
        <taxon>Spermatophyta</taxon>
        <taxon>Magnoliopsida</taxon>
        <taxon>eudicotyledons</taxon>
        <taxon>Gunneridae</taxon>
        <taxon>Pentapetalae</taxon>
        <taxon>rosids</taxon>
        <taxon>malvids</taxon>
        <taxon>Brassicales</taxon>
        <taxon>Brassicaceae</taxon>
        <taxon>Brassiceae</taxon>
        <taxon>Brassica</taxon>
    </lineage>
</organism>
<evidence type="ECO:0000313" key="3">
    <source>
        <dbReference type="EMBL" id="CDY52492.1"/>
    </source>
</evidence>
<evidence type="ECO:0000256" key="1">
    <source>
        <dbReference type="SAM" id="MobiDB-lite"/>
    </source>
</evidence>
<dbReference type="OMA" id="ISPNYCD"/>
<feature type="compositionally biased region" description="Polar residues" evidence="1">
    <location>
        <begin position="260"/>
        <end position="278"/>
    </location>
</feature>
<accession>A0A078IRB7</accession>
<dbReference type="PANTHER" id="PTHR31008">
    <property type="entry name" value="COP1-INTERACTING PROTEIN-RELATED"/>
    <property type="match status" value="1"/>
</dbReference>
<sequence length="278" mass="31672">MQRLVASCSKLANTRYVRNPSLPNPNLCDVFISHRKIDTKKTISGLLHDHFTRLHLNSFLDSKSLKPGDRLLFEVNAAIRECSVGIAVFSPRYCDSYFCLHELMRLMENKKRIIPIFCNVKPSELCVKDDRTRPAAEIRRLQLALEEAKYTVGLTFDTSNGDWSEFLTMASDAVIDNLLDVEQGRLRSINPHVQEHICVEQPDRKSAPPPEKRLRVDKKVESTSEAYPSPQNQSTSSLDQTALRFTGERDSDTESHTAEHTQNFEQQPTPNTPRRTCS</sequence>
<dbReference type="SUPFAM" id="SSF52200">
    <property type="entry name" value="Toll/Interleukin receptor TIR domain"/>
    <property type="match status" value="1"/>
</dbReference>
<dbReference type="STRING" id="3708.A0A078IRB7"/>
<protein>
    <submittedName>
        <fullName evidence="3">BnaA01g36090D protein</fullName>
    </submittedName>
</protein>
<evidence type="ECO:0000259" key="2">
    <source>
        <dbReference type="PROSITE" id="PS50104"/>
    </source>
</evidence>
<dbReference type="Pfam" id="PF13676">
    <property type="entry name" value="TIR_2"/>
    <property type="match status" value="1"/>
</dbReference>
<dbReference type="PANTHER" id="PTHR31008:SF33">
    <property type="entry name" value="TIR DOMAIN-CONTAINING PROTEIN"/>
    <property type="match status" value="1"/>
</dbReference>
<dbReference type="Proteomes" id="UP000028999">
    <property type="component" value="Unassembled WGS sequence"/>
</dbReference>
<dbReference type="GO" id="GO:0007165">
    <property type="term" value="P:signal transduction"/>
    <property type="evidence" value="ECO:0007669"/>
    <property type="project" value="InterPro"/>
</dbReference>
<feature type="region of interest" description="Disordered" evidence="1">
    <location>
        <begin position="197"/>
        <end position="278"/>
    </location>
</feature>
<dbReference type="SMR" id="A0A078IRB7"/>
<dbReference type="SMART" id="SM00255">
    <property type="entry name" value="TIR"/>
    <property type="match status" value="1"/>
</dbReference>
<dbReference type="InterPro" id="IPR035897">
    <property type="entry name" value="Toll_tir_struct_dom_sf"/>
</dbReference>
<evidence type="ECO:0000313" key="4">
    <source>
        <dbReference type="Proteomes" id="UP000028999"/>
    </source>
</evidence>
<reference evidence="3 4" key="1">
    <citation type="journal article" date="2014" name="Science">
        <title>Plant genetics. Early allopolyploid evolution in the post-Neolithic Brassica napus oilseed genome.</title>
        <authorList>
            <person name="Chalhoub B."/>
            <person name="Denoeud F."/>
            <person name="Liu S."/>
            <person name="Parkin I.A."/>
            <person name="Tang H."/>
            <person name="Wang X."/>
            <person name="Chiquet J."/>
            <person name="Belcram H."/>
            <person name="Tong C."/>
            <person name="Samans B."/>
            <person name="Correa M."/>
            <person name="Da Silva C."/>
            <person name="Just J."/>
            <person name="Falentin C."/>
            <person name="Koh C.S."/>
            <person name="Le Clainche I."/>
            <person name="Bernard M."/>
            <person name="Bento P."/>
            <person name="Noel B."/>
            <person name="Labadie K."/>
            <person name="Alberti A."/>
            <person name="Charles M."/>
            <person name="Arnaud D."/>
            <person name="Guo H."/>
            <person name="Daviaud C."/>
            <person name="Alamery S."/>
            <person name="Jabbari K."/>
            <person name="Zhao M."/>
            <person name="Edger P.P."/>
            <person name="Chelaifa H."/>
            <person name="Tack D."/>
            <person name="Lassalle G."/>
            <person name="Mestiri I."/>
            <person name="Schnel N."/>
            <person name="Le Paslier M.C."/>
            <person name="Fan G."/>
            <person name="Renault V."/>
            <person name="Bayer P.E."/>
            <person name="Golicz A.A."/>
            <person name="Manoli S."/>
            <person name="Lee T.H."/>
            <person name="Thi V.H."/>
            <person name="Chalabi S."/>
            <person name="Hu Q."/>
            <person name="Fan C."/>
            <person name="Tollenaere R."/>
            <person name="Lu Y."/>
            <person name="Battail C."/>
            <person name="Shen J."/>
            <person name="Sidebottom C.H."/>
            <person name="Wang X."/>
            <person name="Canaguier A."/>
            <person name="Chauveau A."/>
            <person name="Berard A."/>
            <person name="Deniot G."/>
            <person name="Guan M."/>
            <person name="Liu Z."/>
            <person name="Sun F."/>
            <person name="Lim Y.P."/>
            <person name="Lyons E."/>
            <person name="Town C.D."/>
            <person name="Bancroft I."/>
            <person name="Wang X."/>
            <person name="Meng J."/>
            <person name="Ma J."/>
            <person name="Pires J.C."/>
            <person name="King G.J."/>
            <person name="Brunel D."/>
            <person name="Delourme R."/>
            <person name="Renard M."/>
            <person name="Aury J.M."/>
            <person name="Adams K.L."/>
            <person name="Batley J."/>
            <person name="Snowdon R.J."/>
            <person name="Tost J."/>
            <person name="Edwards D."/>
            <person name="Zhou Y."/>
            <person name="Hua W."/>
            <person name="Sharpe A.G."/>
            <person name="Paterson A.H."/>
            <person name="Guan C."/>
            <person name="Wincker P."/>
        </authorList>
    </citation>
    <scope>NUCLEOTIDE SEQUENCE [LARGE SCALE GENOMIC DNA]</scope>
    <source>
        <strain evidence="4">cv. Darmor-bzh</strain>
    </source>
</reference>
<keyword evidence="4" id="KW-1185">Reference proteome</keyword>
<dbReference type="Gene3D" id="3.40.50.10140">
    <property type="entry name" value="Toll/interleukin-1 receptor homology (TIR) domain"/>
    <property type="match status" value="1"/>
</dbReference>
<dbReference type="Gramene" id="CDY52492">
    <property type="protein sequence ID" value="CDY52492"/>
    <property type="gene ID" value="GSBRNA2T00007167001"/>
</dbReference>
<name>A0A078IRB7_BRANA</name>
<dbReference type="PROSITE" id="PS50104">
    <property type="entry name" value="TIR"/>
    <property type="match status" value="1"/>
</dbReference>
<dbReference type="PaxDb" id="3708-A0A078IRB7"/>
<dbReference type="InterPro" id="IPR000157">
    <property type="entry name" value="TIR_dom"/>
</dbReference>
<feature type="compositionally biased region" description="Polar residues" evidence="1">
    <location>
        <begin position="223"/>
        <end position="240"/>
    </location>
</feature>